<evidence type="ECO:0000313" key="7">
    <source>
        <dbReference type="EMBL" id="TRZ08999.1"/>
    </source>
</evidence>
<evidence type="ECO:0000313" key="8">
    <source>
        <dbReference type="Proteomes" id="UP000796761"/>
    </source>
</evidence>
<evidence type="ECO:0000256" key="3">
    <source>
        <dbReference type="ARBA" id="ARBA00022722"/>
    </source>
</evidence>
<keyword evidence="5" id="KW-0378">Hydrolase</keyword>
<dbReference type="InterPro" id="IPR040643">
    <property type="entry name" value="MLVIN_C"/>
</dbReference>
<evidence type="ECO:0000256" key="1">
    <source>
        <dbReference type="ARBA" id="ARBA00022679"/>
    </source>
</evidence>
<dbReference type="Proteomes" id="UP000796761">
    <property type="component" value="Unassembled WGS sequence"/>
</dbReference>
<dbReference type="OrthoDB" id="9906983at2759"/>
<name>A0A8K1FZL5_9PASS</name>
<reference evidence="7" key="1">
    <citation type="submission" date="2019-04" db="EMBL/GenBank/DDBJ databases">
        <title>Genome assembly of Zosterops borbonicus 15179.</title>
        <authorList>
            <person name="Leroy T."/>
            <person name="Anselmetti Y."/>
            <person name="Tilak M.-K."/>
            <person name="Nabholz B."/>
        </authorList>
    </citation>
    <scope>NUCLEOTIDE SEQUENCE</scope>
    <source>
        <strain evidence="7">HGM_15179</strain>
        <tissue evidence="7">Muscle</tissue>
    </source>
</reference>
<keyword evidence="4" id="KW-0255">Endonuclease</keyword>
<evidence type="ECO:0000256" key="2">
    <source>
        <dbReference type="ARBA" id="ARBA00022695"/>
    </source>
</evidence>
<dbReference type="GO" id="GO:0016787">
    <property type="term" value="F:hydrolase activity"/>
    <property type="evidence" value="ECO:0007669"/>
    <property type="project" value="UniProtKB-KW"/>
</dbReference>
<keyword evidence="3" id="KW-0540">Nuclease</keyword>
<evidence type="ECO:0000259" key="6">
    <source>
        <dbReference type="Pfam" id="PF18697"/>
    </source>
</evidence>
<dbReference type="GO" id="GO:0016779">
    <property type="term" value="F:nucleotidyltransferase activity"/>
    <property type="evidence" value="ECO:0007669"/>
    <property type="project" value="UniProtKB-KW"/>
</dbReference>
<dbReference type="AlphaFoldDB" id="A0A8K1FZL5"/>
<keyword evidence="8" id="KW-1185">Reference proteome</keyword>
<keyword evidence="1" id="KW-0808">Transferase</keyword>
<comment type="caution">
    <text evidence="7">The sequence shown here is derived from an EMBL/GenBank/DDBJ whole genome shotgun (WGS) entry which is preliminary data.</text>
</comment>
<sequence length="112" mass="13195">MREKWHEIAYSDNNLIDPIVSKLLLKRLEEAQLAQTLPLDFAVHHIQSGDWVLVKEWKEVPLLVKWCGPFQVLLMTETAVKTAEHGWTHHTRFKVSKALEIWTSQLEKDRRL</sequence>
<dbReference type="EMBL" id="SWJQ01001179">
    <property type="protein sequence ID" value="TRZ08999.1"/>
    <property type="molecule type" value="Genomic_DNA"/>
</dbReference>
<accession>A0A8K1FZL5</accession>
<gene>
    <name evidence="7" type="ORF">HGM15179_018110</name>
</gene>
<proteinExistence type="predicted"/>
<evidence type="ECO:0000256" key="5">
    <source>
        <dbReference type="ARBA" id="ARBA00022801"/>
    </source>
</evidence>
<keyword evidence="2" id="KW-0548">Nucleotidyltransferase</keyword>
<dbReference type="GO" id="GO:0004519">
    <property type="term" value="F:endonuclease activity"/>
    <property type="evidence" value="ECO:0007669"/>
    <property type="project" value="UniProtKB-KW"/>
</dbReference>
<dbReference type="Pfam" id="PF18697">
    <property type="entry name" value="MLVIN_C"/>
    <property type="match status" value="1"/>
</dbReference>
<protein>
    <recommendedName>
        <fullName evidence="6">Murine leukemia virus integrase C-terminal domain-containing protein</fullName>
    </recommendedName>
</protein>
<dbReference type="Gene3D" id="2.30.30.850">
    <property type="match status" value="1"/>
</dbReference>
<organism evidence="7 8">
    <name type="scientific">Zosterops borbonicus</name>
    <dbReference type="NCBI Taxonomy" id="364589"/>
    <lineage>
        <taxon>Eukaryota</taxon>
        <taxon>Metazoa</taxon>
        <taxon>Chordata</taxon>
        <taxon>Craniata</taxon>
        <taxon>Vertebrata</taxon>
        <taxon>Euteleostomi</taxon>
        <taxon>Archelosauria</taxon>
        <taxon>Archosauria</taxon>
        <taxon>Dinosauria</taxon>
        <taxon>Saurischia</taxon>
        <taxon>Theropoda</taxon>
        <taxon>Coelurosauria</taxon>
        <taxon>Aves</taxon>
        <taxon>Neognathae</taxon>
        <taxon>Neoaves</taxon>
        <taxon>Telluraves</taxon>
        <taxon>Australaves</taxon>
        <taxon>Passeriformes</taxon>
        <taxon>Sylvioidea</taxon>
        <taxon>Zosteropidae</taxon>
        <taxon>Zosterops</taxon>
    </lineage>
</organism>
<evidence type="ECO:0000256" key="4">
    <source>
        <dbReference type="ARBA" id="ARBA00022759"/>
    </source>
</evidence>
<feature type="domain" description="Murine leukemia virus integrase C-terminal" evidence="6">
    <location>
        <begin position="44"/>
        <end position="94"/>
    </location>
</feature>